<keyword evidence="1" id="KW-0472">Membrane</keyword>
<dbReference type="Proteomes" id="UP000176451">
    <property type="component" value="Unassembled WGS sequence"/>
</dbReference>
<evidence type="ECO:0000313" key="2">
    <source>
        <dbReference type="EMBL" id="OGD65819.1"/>
    </source>
</evidence>
<dbReference type="STRING" id="1797469.A3F08_01895"/>
<keyword evidence="1" id="KW-1133">Transmembrane helix</keyword>
<evidence type="ECO:0000313" key="3">
    <source>
        <dbReference type="Proteomes" id="UP000176451"/>
    </source>
</evidence>
<name>A0A1F5EEE9_9BACT</name>
<proteinExistence type="predicted"/>
<gene>
    <name evidence="2" type="ORF">A3F08_01895</name>
</gene>
<dbReference type="EMBL" id="MEZV01000051">
    <property type="protein sequence ID" value="OGD65819.1"/>
    <property type="molecule type" value="Genomic_DNA"/>
</dbReference>
<sequence>MRLRSIIFLLMYIAVFVAGYLFLSNYLYDRRFDKYTGDFARTTTFEQLKYRDFWKELDETYYFGNVSVRDMAIVEAVSNDIAVHPYRTILTLIYANVAGGRIIPIKDGPTDEKKENRRLDRIAFIGSVFNQYPNSERRLIKCHGHKLSEEGYNDELIKGLDGYTKLSKEDKEFVDRVAKDLEIQPNRVILTLICDPFVPDGMTEPEPKRYERIRYIQDKFSSHPVLVKKLIHCSGHIIDPEIFSRSTKINDIKQR</sequence>
<dbReference type="AlphaFoldDB" id="A0A1F5EEE9"/>
<organism evidence="2 3">
    <name type="scientific">Candidatus Berkelbacteria bacterium RIFCSPHIGHO2_12_FULL_36_9</name>
    <dbReference type="NCBI Taxonomy" id="1797469"/>
    <lineage>
        <taxon>Bacteria</taxon>
        <taxon>Candidatus Berkelbacteria</taxon>
    </lineage>
</organism>
<protein>
    <submittedName>
        <fullName evidence="2">Uncharacterized protein</fullName>
    </submittedName>
</protein>
<keyword evidence="1" id="KW-0812">Transmembrane</keyword>
<accession>A0A1F5EEE9</accession>
<evidence type="ECO:0000256" key="1">
    <source>
        <dbReference type="SAM" id="Phobius"/>
    </source>
</evidence>
<feature type="transmembrane region" description="Helical" evidence="1">
    <location>
        <begin position="6"/>
        <end position="28"/>
    </location>
</feature>
<comment type="caution">
    <text evidence="2">The sequence shown here is derived from an EMBL/GenBank/DDBJ whole genome shotgun (WGS) entry which is preliminary data.</text>
</comment>
<reference evidence="2 3" key="1">
    <citation type="journal article" date="2016" name="Nat. Commun.">
        <title>Thousands of microbial genomes shed light on interconnected biogeochemical processes in an aquifer system.</title>
        <authorList>
            <person name="Anantharaman K."/>
            <person name="Brown C.T."/>
            <person name="Hug L.A."/>
            <person name="Sharon I."/>
            <person name="Castelle C.J."/>
            <person name="Probst A.J."/>
            <person name="Thomas B.C."/>
            <person name="Singh A."/>
            <person name="Wilkins M.J."/>
            <person name="Karaoz U."/>
            <person name="Brodie E.L."/>
            <person name="Williams K.H."/>
            <person name="Hubbard S.S."/>
            <person name="Banfield J.F."/>
        </authorList>
    </citation>
    <scope>NUCLEOTIDE SEQUENCE [LARGE SCALE GENOMIC DNA]</scope>
</reference>